<evidence type="ECO:0000313" key="5">
    <source>
        <dbReference type="Proteomes" id="UP000008810"/>
    </source>
</evidence>
<dbReference type="InterPro" id="IPR011676">
    <property type="entry name" value="DUF1618"/>
</dbReference>
<sequence>MSRSAIDRSHATYHMETSAAAAGNYSRWVLFDDEQTRPFDAVQYPADAKTAAHAYTSAGYSVRISLLLAAPPAVSRLELHVDSPADVLLETYRANVVAAHGDSVLISVITITSTTGRSAHRWKELRTMCWKTTGILRGEREELVVAASLEFSSKTSREAEMCVLRSSGEWEWRTERLSLGKGDQLPACASAGQWRTDRVVPVAGRFLYWVDLRVGVLFSDVTSRSDELRFVPLPVDPILRRREDWDDSPPESSSRSLCCATAGAVKFVHVAPRCCCGGPGATQCALSKHAFTITAWTLRPPDAVAGYHYWEKDAVVDCGELWTLHAYRRLGIPRLRMEFPVLSADDPDVVVFLVSELRHVHARDGDKTTTWAVAVDTRTKSLAGAAVLCSSSGENYNGKDFLPSEVSSYFNPSPPAAANRRRTEDDIGAPAPASTSCVDDSAPPDNEEILAAIREIPGLDHEERMRAYGVIACGHDRRRQRTLLALPVEMRKDYCCMLMDIVANNKV</sequence>
<feature type="domain" description="DUF1618" evidence="2">
    <location>
        <begin position="209"/>
        <end position="350"/>
    </location>
</feature>
<dbReference type="FunCoup" id="A0A0Q3IUS5">
    <property type="interactions" value="741"/>
</dbReference>
<dbReference type="InParanoid" id="A0A0Q3IUS5"/>
<evidence type="ECO:0000259" key="2">
    <source>
        <dbReference type="Pfam" id="PF07762"/>
    </source>
</evidence>
<keyword evidence="5" id="KW-1185">Reference proteome</keyword>
<organism evidence="3">
    <name type="scientific">Brachypodium distachyon</name>
    <name type="common">Purple false brome</name>
    <name type="synonym">Trachynia distachya</name>
    <dbReference type="NCBI Taxonomy" id="15368"/>
    <lineage>
        <taxon>Eukaryota</taxon>
        <taxon>Viridiplantae</taxon>
        <taxon>Streptophyta</taxon>
        <taxon>Embryophyta</taxon>
        <taxon>Tracheophyta</taxon>
        <taxon>Spermatophyta</taxon>
        <taxon>Magnoliopsida</taxon>
        <taxon>Liliopsida</taxon>
        <taxon>Poales</taxon>
        <taxon>Poaceae</taxon>
        <taxon>BOP clade</taxon>
        <taxon>Pooideae</taxon>
        <taxon>Stipodae</taxon>
        <taxon>Brachypodieae</taxon>
        <taxon>Brachypodium</taxon>
    </lineage>
</organism>
<dbReference type="PANTHER" id="PTHR33074:SF76">
    <property type="entry name" value="OS11G0569701 PROTEIN"/>
    <property type="match status" value="1"/>
</dbReference>
<reference evidence="3" key="2">
    <citation type="submission" date="2017-06" db="EMBL/GenBank/DDBJ databases">
        <title>WGS assembly of Brachypodium distachyon.</title>
        <authorList>
            <consortium name="The International Brachypodium Initiative"/>
            <person name="Lucas S."/>
            <person name="Harmon-Smith M."/>
            <person name="Lail K."/>
            <person name="Tice H."/>
            <person name="Grimwood J."/>
            <person name="Bruce D."/>
            <person name="Barry K."/>
            <person name="Shu S."/>
            <person name="Lindquist E."/>
            <person name="Wang M."/>
            <person name="Pitluck S."/>
            <person name="Vogel J.P."/>
            <person name="Garvin D.F."/>
            <person name="Mockler T.C."/>
            <person name="Schmutz J."/>
            <person name="Rokhsar D."/>
            <person name="Bevan M.W."/>
        </authorList>
    </citation>
    <scope>NUCLEOTIDE SEQUENCE</scope>
    <source>
        <strain evidence="3">Bd21</strain>
    </source>
</reference>
<name>A0A0Q3IUS5_BRADI</name>
<dbReference type="EnsemblPlants" id="KQK04196">
    <property type="protein sequence ID" value="KQK04196"/>
    <property type="gene ID" value="BRADI_2g12271v3"/>
</dbReference>
<evidence type="ECO:0000313" key="4">
    <source>
        <dbReference type="EnsemblPlants" id="KQK04196"/>
    </source>
</evidence>
<gene>
    <name evidence="3" type="ORF">BRADI_2g12271v3</name>
</gene>
<dbReference type="Proteomes" id="UP000008810">
    <property type="component" value="Chromosome 2"/>
</dbReference>
<dbReference type="Gramene" id="KQK04196">
    <property type="protein sequence ID" value="KQK04196"/>
    <property type="gene ID" value="BRADI_2g12271v3"/>
</dbReference>
<protein>
    <recommendedName>
        <fullName evidence="2">DUF1618 domain-containing protein</fullName>
    </recommendedName>
</protein>
<reference evidence="3 4" key="1">
    <citation type="journal article" date="2010" name="Nature">
        <title>Genome sequencing and analysis of the model grass Brachypodium distachyon.</title>
        <authorList>
            <consortium name="International Brachypodium Initiative"/>
        </authorList>
    </citation>
    <scope>NUCLEOTIDE SEQUENCE [LARGE SCALE GENOMIC DNA]</scope>
    <source>
        <strain evidence="3 4">Bd21</strain>
    </source>
</reference>
<proteinExistence type="predicted"/>
<dbReference type="PANTHER" id="PTHR33074">
    <property type="entry name" value="EXPRESSED PROTEIN-RELATED"/>
    <property type="match status" value="1"/>
</dbReference>
<dbReference type="AlphaFoldDB" id="A0A0Q3IUS5"/>
<dbReference type="Pfam" id="PF07762">
    <property type="entry name" value="DUF1618"/>
    <property type="match status" value="1"/>
</dbReference>
<evidence type="ECO:0000256" key="1">
    <source>
        <dbReference type="SAM" id="MobiDB-lite"/>
    </source>
</evidence>
<dbReference type="OrthoDB" id="693495at2759"/>
<dbReference type="EMBL" id="CM000881">
    <property type="protein sequence ID" value="KQK04196.2"/>
    <property type="molecule type" value="Genomic_DNA"/>
</dbReference>
<reference evidence="4" key="3">
    <citation type="submission" date="2018-08" db="UniProtKB">
        <authorList>
            <consortium name="EnsemblPlants"/>
        </authorList>
    </citation>
    <scope>IDENTIFICATION</scope>
    <source>
        <strain evidence="4">cv. Bd21</strain>
    </source>
</reference>
<feature type="region of interest" description="Disordered" evidence="1">
    <location>
        <begin position="412"/>
        <end position="444"/>
    </location>
</feature>
<evidence type="ECO:0000313" key="3">
    <source>
        <dbReference type="EMBL" id="KQK04196.2"/>
    </source>
</evidence>
<accession>A0A0Q3IUS5</accession>